<dbReference type="Proteomes" id="UP000629619">
    <property type="component" value="Unassembled WGS sequence"/>
</dbReference>
<keyword evidence="3" id="KW-0732">Signal</keyword>
<keyword evidence="5" id="KW-1185">Reference proteome</keyword>
<dbReference type="AlphaFoldDB" id="A0A919NB86"/>
<evidence type="ECO:0000313" key="4">
    <source>
        <dbReference type="EMBL" id="GIF07696.1"/>
    </source>
</evidence>
<keyword evidence="2" id="KW-1133">Transmembrane helix</keyword>
<name>A0A919NB86_9ACTN</name>
<feature type="region of interest" description="Disordered" evidence="1">
    <location>
        <begin position="159"/>
        <end position="239"/>
    </location>
</feature>
<evidence type="ECO:0000256" key="2">
    <source>
        <dbReference type="SAM" id="Phobius"/>
    </source>
</evidence>
<sequence length="336" mass="33655">MSRQFRYRMAALAASGLIFGVPLLANGTASAGQLEPGDRRVTFDGGMLGLSCDSRPSVERMTVPAGSTLHVINRTGHDARLELGGKPKGTVPEDGAAEVLFRRGVTRVLLTPDCAGTETPVPVMITAVPSGSASLADPQPSGSGVAMLPAIVAGAAGQASTAGSTLPGGGAQRTRPDRRAPDSSRVLRVPAGERRTARTRTTGDPATPLSGADQKIKSPIPRTTGAADPTFAGMPPGERKALLPADRASLAGLASAAGAVLAGTDPVAPGSAAAPAPRSEDSAAAPAAEPVAAIRPMRTGRPIGLLGLTAVVCAVGVLTAAIRAIVSQRASRTNLA</sequence>
<dbReference type="EMBL" id="BOMW01000052">
    <property type="protein sequence ID" value="GIF07696.1"/>
    <property type="molecule type" value="Genomic_DNA"/>
</dbReference>
<protein>
    <submittedName>
        <fullName evidence="4">Uncharacterized protein</fullName>
    </submittedName>
</protein>
<comment type="caution">
    <text evidence="4">The sequence shown here is derived from an EMBL/GenBank/DDBJ whole genome shotgun (WGS) entry which is preliminary data.</text>
</comment>
<evidence type="ECO:0000256" key="3">
    <source>
        <dbReference type="SAM" id="SignalP"/>
    </source>
</evidence>
<gene>
    <name evidence="4" type="ORF">Asi03nite_52340</name>
</gene>
<feature type="transmembrane region" description="Helical" evidence="2">
    <location>
        <begin position="303"/>
        <end position="326"/>
    </location>
</feature>
<proteinExistence type="predicted"/>
<organism evidence="4 5">
    <name type="scientific">Actinoplanes siamensis</name>
    <dbReference type="NCBI Taxonomy" id="1223317"/>
    <lineage>
        <taxon>Bacteria</taxon>
        <taxon>Bacillati</taxon>
        <taxon>Actinomycetota</taxon>
        <taxon>Actinomycetes</taxon>
        <taxon>Micromonosporales</taxon>
        <taxon>Micromonosporaceae</taxon>
        <taxon>Actinoplanes</taxon>
    </lineage>
</organism>
<feature type="signal peptide" evidence="3">
    <location>
        <begin position="1"/>
        <end position="31"/>
    </location>
</feature>
<evidence type="ECO:0000313" key="5">
    <source>
        <dbReference type="Proteomes" id="UP000629619"/>
    </source>
</evidence>
<feature type="region of interest" description="Disordered" evidence="1">
    <location>
        <begin position="268"/>
        <end position="287"/>
    </location>
</feature>
<reference evidence="4" key="1">
    <citation type="submission" date="2021-01" db="EMBL/GenBank/DDBJ databases">
        <title>Whole genome shotgun sequence of Actinoplanes siamensis NBRC 109076.</title>
        <authorList>
            <person name="Komaki H."/>
            <person name="Tamura T."/>
        </authorList>
    </citation>
    <scope>NUCLEOTIDE SEQUENCE</scope>
    <source>
        <strain evidence="4">NBRC 109076</strain>
    </source>
</reference>
<keyword evidence="2" id="KW-0472">Membrane</keyword>
<evidence type="ECO:0000256" key="1">
    <source>
        <dbReference type="SAM" id="MobiDB-lite"/>
    </source>
</evidence>
<keyword evidence="2" id="KW-0812">Transmembrane</keyword>
<feature type="chain" id="PRO_5037195372" evidence="3">
    <location>
        <begin position="32"/>
        <end position="336"/>
    </location>
</feature>
<accession>A0A919NB86</accession>
<dbReference type="RefSeq" id="WP_203683086.1">
    <property type="nucleotide sequence ID" value="NZ_BOMW01000052.1"/>
</dbReference>